<feature type="compositionally biased region" description="Low complexity" evidence="1">
    <location>
        <begin position="34"/>
        <end position="48"/>
    </location>
</feature>
<evidence type="ECO:0000313" key="3">
    <source>
        <dbReference type="EMBL" id="RDW23978.1"/>
    </source>
</evidence>
<dbReference type="VEuPathDB" id="FungiDB:YALI0_A09614g"/>
<dbReference type="EMBL" id="CP017553">
    <property type="protein sequence ID" value="AOW00449.1"/>
    <property type="molecule type" value="Genomic_DNA"/>
</dbReference>
<gene>
    <name evidence="3" type="ORF">B0I71DRAFT_122842</name>
    <name evidence="2" type="ORF">YALI1_A09397g</name>
</gene>
<proteinExistence type="predicted"/>
<sequence length="298" mass="32801">MSLKPDPVVISIEENTSNVTVGSTNRQTQDSPFSRSPNNSTDTSTSTMDTEEVIDVSTNVAAMIAPQAAISNESSQYNSQSQNDDTTTLPNAKEVVAGYRQLTPQTAADYTYMMGWVGAGVSGPVALHGAQYEGRKRSFSKVDNGLELYMASHEISDQIETESSHSESPEQIDGGEIRNKFIPSAIGPFNPVFDTSSPRMPVFETPTLTPLTPQQAEMESKHIPRRLNRGRSHHGYVPGAVHPYSRAPIAGQTRERSPTPDFDTARPQTDAPITKGETKNWWDQFLYTWCCWPEGDDL</sequence>
<protein>
    <submittedName>
        <fullName evidence="2">Uncharacterized protein</fullName>
    </submittedName>
</protein>
<dbReference type="AlphaFoldDB" id="A0A1D8N499"/>
<evidence type="ECO:0000256" key="1">
    <source>
        <dbReference type="SAM" id="MobiDB-lite"/>
    </source>
</evidence>
<feature type="region of interest" description="Disordered" evidence="1">
    <location>
        <begin position="1"/>
        <end position="50"/>
    </location>
</feature>
<organism evidence="2 4">
    <name type="scientific">Yarrowia lipolytica</name>
    <name type="common">Candida lipolytica</name>
    <dbReference type="NCBI Taxonomy" id="4952"/>
    <lineage>
        <taxon>Eukaryota</taxon>
        <taxon>Fungi</taxon>
        <taxon>Dikarya</taxon>
        <taxon>Ascomycota</taxon>
        <taxon>Saccharomycotina</taxon>
        <taxon>Dipodascomycetes</taxon>
        <taxon>Dipodascales</taxon>
        <taxon>Dipodascales incertae sedis</taxon>
        <taxon>Yarrowia</taxon>
    </lineage>
</organism>
<dbReference type="VEuPathDB" id="FungiDB:YALI1_A09397g"/>
<evidence type="ECO:0000313" key="5">
    <source>
        <dbReference type="Proteomes" id="UP000256601"/>
    </source>
</evidence>
<reference evidence="3 5" key="2">
    <citation type="submission" date="2018-07" db="EMBL/GenBank/DDBJ databases">
        <title>Draft Genome Assemblies for Five Robust Yarrowia lipolytica Strains Exhibiting High Lipid Production and Pentose Sugar Utilization and Sugar Alcohol Secretion from Undetoxified Lignocellulosic Biomass Hydrolysates.</title>
        <authorList>
            <consortium name="DOE Joint Genome Institute"/>
            <person name="Walker C."/>
            <person name="Ryu S."/>
            <person name="Na H."/>
            <person name="Zane M."/>
            <person name="LaButti K."/>
            <person name="Lipzen A."/>
            <person name="Haridas S."/>
            <person name="Barry K."/>
            <person name="Grigoriev I.V."/>
            <person name="Quarterman J."/>
            <person name="Slininger P."/>
            <person name="Dien B."/>
            <person name="Trinh C.T."/>
        </authorList>
    </citation>
    <scope>NUCLEOTIDE SEQUENCE [LARGE SCALE GENOMIC DNA]</scope>
    <source>
        <strain evidence="3 5">YB392</strain>
    </source>
</reference>
<name>A0A1D8N499_YARLL</name>
<dbReference type="Proteomes" id="UP000256601">
    <property type="component" value="Unassembled WGS sequence"/>
</dbReference>
<evidence type="ECO:0000313" key="2">
    <source>
        <dbReference type="EMBL" id="AOW00449.1"/>
    </source>
</evidence>
<reference evidence="2 4" key="1">
    <citation type="journal article" date="2016" name="PLoS ONE">
        <title>Sequence Assembly of Yarrowia lipolytica Strain W29/CLIB89 Shows Transposable Element Diversity.</title>
        <authorList>
            <person name="Magnan C."/>
            <person name="Yu J."/>
            <person name="Chang I."/>
            <person name="Jahn E."/>
            <person name="Kanomata Y."/>
            <person name="Wu J."/>
            <person name="Zeller M."/>
            <person name="Oakes M."/>
            <person name="Baldi P."/>
            <person name="Sandmeyer S."/>
        </authorList>
    </citation>
    <scope>NUCLEOTIDE SEQUENCE [LARGE SCALE GENOMIC DNA]</scope>
    <source>
        <strain evidence="2">CLIB89</strain>
        <strain evidence="4">CLIB89(W29)</strain>
    </source>
</reference>
<dbReference type="EMBL" id="KZ859055">
    <property type="protein sequence ID" value="RDW23978.1"/>
    <property type="molecule type" value="Genomic_DNA"/>
</dbReference>
<dbReference type="Proteomes" id="UP000182444">
    <property type="component" value="Chromosome 1A"/>
</dbReference>
<dbReference type="KEGG" id="yli:2905826"/>
<feature type="compositionally biased region" description="Polar residues" evidence="1">
    <location>
        <begin position="13"/>
        <end position="33"/>
    </location>
</feature>
<accession>A0A1D8N499</accession>
<feature type="region of interest" description="Disordered" evidence="1">
    <location>
        <begin position="239"/>
        <end position="275"/>
    </location>
</feature>
<evidence type="ECO:0000313" key="4">
    <source>
        <dbReference type="Proteomes" id="UP000182444"/>
    </source>
</evidence>